<proteinExistence type="predicted"/>
<dbReference type="AlphaFoldDB" id="A0A5J4WB59"/>
<reference evidence="1 2" key="1">
    <citation type="submission" date="2019-03" db="EMBL/GenBank/DDBJ databases">
        <title>Single cell metagenomics reveals metabolic interactions within the superorganism composed of flagellate Streblomastix strix and complex community of Bacteroidetes bacteria on its surface.</title>
        <authorList>
            <person name="Treitli S.C."/>
            <person name="Kolisko M."/>
            <person name="Husnik F."/>
            <person name="Keeling P."/>
            <person name="Hampl V."/>
        </authorList>
    </citation>
    <scope>NUCLEOTIDE SEQUENCE [LARGE SCALE GENOMIC DNA]</scope>
    <source>
        <strain evidence="1">ST1C</strain>
    </source>
</reference>
<evidence type="ECO:0000313" key="1">
    <source>
        <dbReference type="EMBL" id="KAA6392168.1"/>
    </source>
</evidence>
<evidence type="ECO:0000313" key="2">
    <source>
        <dbReference type="Proteomes" id="UP000324800"/>
    </source>
</evidence>
<organism evidence="1 2">
    <name type="scientific">Streblomastix strix</name>
    <dbReference type="NCBI Taxonomy" id="222440"/>
    <lineage>
        <taxon>Eukaryota</taxon>
        <taxon>Metamonada</taxon>
        <taxon>Preaxostyla</taxon>
        <taxon>Oxymonadida</taxon>
        <taxon>Streblomastigidae</taxon>
        <taxon>Streblomastix</taxon>
    </lineage>
</organism>
<accession>A0A5J4WB59</accession>
<comment type="caution">
    <text evidence="1">The sequence shown here is derived from an EMBL/GenBank/DDBJ whole genome shotgun (WGS) entry which is preliminary data.</text>
</comment>
<dbReference type="EMBL" id="SNRW01002635">
    <property type="protein sequence ID" value="KAA6392168.1"/>
    <property type="molecule type" value="Genomic_DNA"/>
</dbReference>
<dbReference type="Proteomes" id="UP000324800">
    <property type="component" value="Unassembled WGS sequence"/>
</dbReference>
<gene>
    <name evidence="1" type="ORF">EZS28_012303</name>
</gene>
<protein>
    <submittedName>
        <fullName evidence="1">Uncharacterized protein</fullName>
    </submittedName>
</protein>
<sequence length="130" mass="13993">MIAKSKANGLCSSAAKGLISSVLIITGSDQCLVAAQFPIIIDKTMTIQIRVNLPKRSYVPGLLNISDGVAGLINVYLQIYQSIPEAVVDLIVFAAEQIIQSETESQDQDQLTNELEIIVADGTEDNVDED</sequence>
<name>A0A5J4WB59_9EUKA</name>